<evidence type="ECO:0000256" key="2">
    <source>
        <dbReference type="ARBA" id="ARBA00004196"/>
    </source>
</evidence>
<organism evidence="10 11">
    <name type="scientific">Sutterella massiliensis</name>
    <dbReference type="NCBI Taxonomy" id="1816689"/>
    <lineage>
        <taxon>Bacteria</taxon>
        <taxon>Pseudomonadati</taxon>
        <taxon>Pseudomonadota</taxon>
        <taxon>Betaproteobacteria</taxon>
        <taxon>Burkholderiales</taxon>
        <taxon>Sutterellaceae</taxon>
        <taxon>Sutterella</taxon>
    </lineage>
</organism>
<evidence type="ECO:0000256" key="4">
    <source>
        <dbReference type="ARBA" id="ARBA00022617"/>
    </source>
</evidence>
<keyword evidence="6" id="KW-0249">Electron transport</keyword>
<feature type="chain" id="PRO_5045604961" evidence="8">
    <location>
        <begin position="25"/>
        <end position="120"/>
    </location>
</feature>
<keyword evidence="11" id="KW-1185">Reference proteome</keyword>
<feature type="domain" description="Tetrahaem cytochrome" evidence="9">
    <location>
        <begin position="32"/>
        <end position="113"/>
    </location>
</feature>
<proteinExistence type="predicted"/>
<dbReference type="InterPro" id="IPR012286">
    <property type="entry name" value="Tetrahaem_cytochrome"/>
</dbReference>
<evidence type="ECO:0000256" key="7">
    <source>
        <dbReference type="ARBA" id="ARBA00023004"/>
    </source>
</evidence>
<evidence type="ECO:0000313" key="11">
    <source>
        <dbReference type="Proteomes" id="UP000715095"/>
    </source>
</evidence>
<keyword evidence="8" id="KW-0732">Signal</keyword>
<evidence type="ECO:0000256" key="5">
    <source>
        <dbReference type="ARBA" id="ARBA00022723"/>
    </source>
</evidence>
<evidence type="ECO:0000256" key="6">
    <source>
        <dbReference type="ARBA" id="ARBA00022982"/>
    </source>
</evidence>
<sequence length="120" mass="13302">MKQLLSMSFVLFSLGAFGISTASADEFLADRHAKYGLPCTACHVENGSPKLKIDDQKHEACVGCHGWYDEVAKKTVPKDEANVNPHSQHDGNLPCTECHKGHKKGYNYCGDCHMYNYNVP</sequence>
<dbReference type="SUPFAM" id="SSF48695">
    <property type="entry name" value="Multiheme cytochromes"/>
    <property type="match status" value="1"/>
</dbReference>
<keyword evidence="7" id="KW-0408">Iron</keyword>
<keyword evidence="5" id="KW-0479">Metal-binding</keyword>
<comment type="subcellular location">
    <subcellularLocation>
        <location evidence="2">Cell envelope</location>
    </subcellularLocation>
</comment>
<comment type="caution">
    <text evidence="10">The sequence shown here is derived from an EMBL/GenBank/DDBJ whole genome shotgun (WGS) entry which is preliminary data.</text>
</comment>
<evidence type="ECO:0000256" key="3">
    <source>
        <dbReference type="ARBA" id="ARBA00022448"/>
    </source>
</evidence>
<evidence type="ECO:0000256" key="8">
    <source>
        <dbReference type="SAM" id="SignalP"/>
    </source>
</evidence>
<evidence type="ECO:0000313" key="10">
    <source>
        <dbReference type="EMBL" id="MBM6704917.1"/>
    </source>
</evidence>
<evidence type="ECO:0000256" key="1">
    <source>
        <dbReference type="ARBA" id="ARBA00001926"/>
    </source>
</evidence>
<feature type="signal peptide" evidence="8">
    <location>
        <begin position="1"/>
        <end position="24"/>
    </location>
</feature>
<dbReference type="InterPro" id="IPR036280">
    <property type="entry name" value="Multihaem_cyt_sf"/>
</dbReference>
<keyword evidence="4" id="KW-0349">Heme</keyword>
<protein>
    <submittedName>
        <fullName evidence="10">Cytochrome c3 family protein</fullName>
    </submittedName>
</protein>
<name>A0ABS2DUE5_9BURK</name>
<dbReference type="EMBL" id="JACJJC010000026">
    <property type="protein sequence ID" value="MBM6704917.1"/>
    <property type="molecule type" value="Genomic_DNA"/>
</dbReference>
<reference evidence="10 11" key="1">
    <citation type="journal article" date="2021" name="Sci. Rep.">
        <title>The distribution of antibiotic resistance genes in chicken gut microbiota commensals.</title>
        <authorList>
            <person name="Juricova H."/>
            <person name="Matiasovicova J."/>
            <person name="Kubasova T."/>
            <person name="Cejkova D."/>
            <person name="Rychlik I."/>
        </authorList>
    </citation>
    <scope>NUCLEOTIDE SEQUENCE [LARGE SCALE GENOMIC DNA]</scope>
    <source>
        <strain evidence="10 11">An829</strain>
    </source>
</reference>
<accession>A0ABS2DUE5</accession>
<dbReference type="Pfam" id="PF14537">
    <property type="entry name" value="Cytochrom_c3_2"/>
    <property type="match status" value="1"/>
</dbReference>
<evidence type="ECO:0000259" key="9">
    <source>
        <dbReference type="Pfam" id="PF14537"/>
    </source>
</evidence>
<dbReference type="Gene3D" id="1.10.1130.10">
    <property type="entry name" value="Flavocytochrome C3, Chain A"/>
    <property type="match status" value="1"/>
</dbReference>
<keyword evidence="3" id="KW-0813">Transport</keyword>
<gene>
    <name evidence="10" type="ORF">H6A60_10565</name>
</gene>
<comment type="cofactor">
    <cofactor evidence="1">
        <name>heme c</name>
        <dbReference type="ChEBI" id="CHEBI:61717"/>
    </cofactor>
</comment>
<dbReference type="Proteomes" id="UP000715095">
    <property type="component" value="Unassembled WGS sequence"/>
</dbReference>